<reference evidence="2" key="1">
    <citation type="submission" date="2014-07" db="EMBL/GenBank/DDBJ databases">
        <title>Identification of a novel salt tolerance gene in wild soybean by whole-genome sequencing.</title>
        <authorList>
            <person name="Lam H.-M."/>
            <person name="Qi X."/>
            <person name="Li M.-W."/>
            <person name="Liu X."/>
            <person name="Xie M."/>
            <person name="Ni M."/>
            <person name="Xu X."/>
        </authorList>
    </citation>
    <scope>NUCLEOTIDE SEQUENCE [LARGE SCALE GENOMIC DNA]</scope>
    <source>
        <tissue evidence="2">Root</tissue>
    </source>
</reference>
<dbReference type="AlphaFoldDB" id="A0A0B2S4F3"/>
<proteinExistence type="predicted"/>
<organism evidence="2">
    <name type="scientific">Glycine soja</name>
    <name type="common">Wild soybean</name>
    <dbReference type="NCBI Taxonomy" id="3848"/>
    <lineage>
        <taxon>Eukaryota</taxon>
        <taxon>Viridiplantae</taxon>
        <taxon>Streptophyta</taxon>
        <taxon>Embryophyta</taxon>
        <taxon>Tracheophyta</taxon>
        <taxon>Spermatophyta</taxon>
        <taxon>Magnoliopsida</taxon>
        <taxon>eudicotyledons</taxon>
        <taxon>Gunneridae</taxon>
        <taxon>Pentapetalae</taxon>
        <taxon>rosids</taxon>
        <taxon>fabids</taxon>
        <taxon>Fabales</taxon>
        <taxon>Fabaceae</taxon>
        <taxon>Papilionoideae</taxon>
        <taxon>50 kb inversion clade</taxon>
        <taxon>NPAAA clade</taxon>
        <taxon>indigoferoid/millettioid clade</taxon>
        <taxon>Phaseoleae</taxon>
        <taxon>Glycine</taxon>
        <taxon>Glycine subgen. Soja</taxon>
    </lineage>
</organism>
<dbReference type="EMBL" id="KN644929">
    <property type="protein sequence ID" value="KHN41596.1"/>
    <property type="molecule type" value="Genomic_DNA"/>
</dbReference>
<sequence length="61" mass="6568">MELAPPPTVVFGSIAFAVFWVLAVFPCVPFLPIGRTAGSPSRCNVYGRIKSSQSRSSFCCN</sequence>
<evidence type="ECO:0000256" key="1">
    <source>
        <dbReference type="SAM" id="Phobius"/>
    </source>
</evidence>
<name>A0A0B2S4F3_GLYSO</name>
<dbReference type="Proteomes" id="UP000053555">
    <property type="component" value="Unassembled WGS sequence"/>
</dbReference>
<evidence type="ECO:0000313" key="2">
    <source>
        <dbReference type="EMBL" id="KHN41596.1"/>
    </source>
</evidence>
<protein>
    <submittedName>
        <fullName evidence="2">Uncharacterized protein</fullName>
    </submittedName>
</protein>
<keyword evidence="1" id="KW-1133">Transmembrane helix</keyword>
<gene>
    <name evidence="2" type="ORF">glysoja_038334</name>
</gene>
<feature type="transmembrane region" description="Helical" evidence="1">
    <location>
        <begin position="12"/>
        <end position="33"/>
    </location>
</feature>
<keyword evidence="1" id="KW-0472">Membrane</keyword>
<accession>A0A0B2S4F3</accession>
<keyword evidence="1" id="KW-0812">Transmembrane</keyword>